<dbReference type="NCBIfam" id="TIGR04088">
    <property type="entry name" value="cognate_SipW"/>
    <property type="match status" value="1"/>
</dbReference>
<evidence type="ECO:0000313" key="2">
    <source>
        <dbReference type="Proteomes" id="UP000676885"/>
    </source>
</evidence>
<protein>
    <submittedName>
        <fullName evidence="1">Alternate-type signal peptide domain-containing protein</fullName>
    </submittedName>
</protein>
<evidence type="ECO:0000313" key="1">
    <source>
        <dbReference type="EMBL" id="QWC10969.1"/>
    </source>
</evidence>
<dbReference type="EMBL" id="CP076022">
    <property type="protein sequence ID" value="QWC10969.1"/>
    <property type="molecule type" value="Genomic_DNA"/>
</dbReference>
<sequence length="184" mass="18864">MAKGALAIGVGAALLLGGGGTLAVWNDSETTAAGQIASGELQLNPVVGGEGKWTNALGTVVDLDPTNAVADYRVVPGDVLTYTQKLDVRLAGDLMTAKLTMSTPSYTQGGFKSTDVTIEQPSIANAKGTVLPTTVLTEADSGIVTVSAKFTFNDLKDQGQSSMNAAAAFKAVTFKLDQQAPLTK</sequence>
<dbReference type="InterPro" id="IPR024006">
    <property type="entry name" value="Alt_signal_exp_actinobact"/>
</dbReference>
<accession>A0A975R1Y9</accession>
<gene>
    <name evidence="1" type="ORF">KKR91_05050</name>
</gene>
<dbReference type="NCBIfam" id="TIGR04089">
    <property type="entry name" value="exp_by_SipW_III"/>
    <property type="match status" value="1"/>
</dbReference>
<dbReference type="InterPro" id="IPR023833">
    <property type="entry name" value="Signal_pept_SipW-depend-type"/>
</dbReference>
<name>A0A975R1Y9_9MICC</name>
<dbReference type="KEGG" id="ajg:KKR91_05050"/>
<proteinExistence type="predicted"/>
<dbReference type="Proteomes" id="UP000676885">
    <property type="component" value="Chromosome"/>
</dbReference>
<keyword evidence="2" id="KW-1185">Reference proteome</keyword>
<dbReference type="AlphaFoldDB" id="A0A975R1Y9"/>
<reference evidence="1 2" key="1">
    <citation type="submission" date="2021-05" db="EMBL/GenBank/DDBJ databases">
        <title>Novel species in genus Arthrobacter.</title>
        <authorList>
            <person name="Zhang G."/>
        </authorList>
    </citation>
    <scope>NUCLEOTIDE SEQUENCE [LARGE SCALE GENOMIC DNA]</scope>
    <source>
        <strain evidence="2">zg-ZUI227</strain>
    </source>
</reference>
<dbReference type="RefSeq" id="WP_210230375.1">
    <property type="nucleotide sequence ID" value="NZ_CP076022.1"/>
</dbReference>
<organism evidence="1 2">
    <name type="scientific">Arthrobacter jiangjiafuii</name>
    <dbReference type="NCBI Taxonomy" id="2817475"/>
    <lineage>
        <taxon>Bacteria</taxon>
        <taxon>Bacillati</taxon>
        <taxon>Actinomycetota</taxon>
        <taxon>Actinomycetes</taxon>
        <taxon>Micrococcales</taxon>
        <taxon>Micrococcaceae</taxon>
        <taxon>Arthrobacter</taxon>
    </lineage>
</organism>